<dbReference type="EMBL" id="BMAU01021329">
    <property type="protein sequence ID" value="GFY14436.1"/>
    <property type="molecule type" value="Genomic_DNA"/>
</dbReference>
<proteinExistence type="predicted"/>
<gene>
    <name evidence="2" type="ORF">TNCV_1314901</name>
</gene>
<name>A0A8X6SU28_TRICX</name>
<dbReference type="Proteomes" id="UP000887159">
    <property type="component" value="Unassembled WGS sequence"/>
</dbReference>
<evidence type="ECO:0000313" key="3">
    <source>
        <dbReference type="Proteomes" id="UP000887159"/>
    </source>
</evidence>
<protein>
    <submittedName>
        <fullName evidence="2">Uncharacterized protein</fullName>
    </submittedName>
</protein>
<accession>A0A8X6SU28</accession>
<feature type="region of interest" description="Disordered" evidence="1">
    <location>
        <begin position="1"/>
        <end position="31"/>
    </location>
</feature>
<comment type="caution">
    <text evidence="2">The sequence shown here is derived from an EMBL/GenBank/DDBJ whole genome shotgun (WGS) entry which is preliminary data.</text>
</comment>
<evidence type="ECO:0000313" key="2">
    <source>
        <dbReference type="EMBL" id="GFY14436.1"/>
    </source>
</evidence>
<dbReference type="AlphaFoldDB" id="A0A8X6SU28"/>
<sequence>MFDPSSFTDPTPLAHADTSRDVLPRRGTSQPVSLDNCWGYAKPEFSGSYSSNFFYALYILSMGSLPCWIEC</sequence>
<reference evidence="2" key="1">
    <citation type="submission" date="2020-08" db="EMBL/GenBank/DDBJ databases">
        <title>Multicomponent nature underlies the extraordinary mechanical properties of spider dragline silk.</title>
        <authorList>
            <person name="Kono N."/>
            <person name="Nakamura H."/>
            <person name="Mori M."/>
            <person name="Yoshida Y."/>
            <person name="Ohtoshi R."/>
            <person name="Malay A.D."/>
            <person name="Moran D.A.P."/>
            <person name="Tomita M."/>
            <person name="Numata K."/>
            <person name="Arakawa K."/>
        </authorList>
    </citation>
    <scope>NUCLEOTIDE SEQUENCE</scope>
</reference>
<evidence type="ECO:0000256" key="1">
    <source>
        <dbReference type="SAM" id="MobiDB-lite"/>
    </source>
</evidence>
<organism evidence="2 3">
    <name type="scientific">Trichonephila clavipes</name>
    <name type="common">Golden silk orbweaver</name>
    <name type="synonym">Nephila clavipes</name>
    <dbReference type="NCBI Taxonomy" id="2585209"/>
    <lineage>
        <taxon>Eukaryota</taxon>
        <taxon>Metazoa</taxon>
        <taxon>Ecdysozoa</taxon>
        <taxon>Arthropoda</taxon>
        <taxon>Chelicerata</taxon>
        <taxon>Arachnida</taxon>
        <taxon>Araneae</taxon>
        <taxon>Araneomorphae</taxon>
        <taxon>Entelegynae</taxon>
        <taxon>Araneoidea</taxon>
        <taxon>Nephilidae</taxon>
        <taxon>Trichonephila</taxon>
    </lineage>
</organism>
<keyword evidence="3" id="KW-1185">Reference proteome</keyword>